<dbReference type="GO" id="GO:0001682">
    <property type="term" value="P:tRNA 5'-leader removal"/>
    <property type="evidence" value="ECO:0007669"/>
    <property type="project" value="InterPro"/>
</dbReference>
<name>A0A8T0A381_9BILA</name>
<gene>
    <name evidence="3" type="ORF">Mgra_00000446</name>
</gene>
<organism evidence="3 4">
    <name type="scientific">Meloidogyne graminicola</name>
    <dbReference type="NCBI Taxonomy" id="189291"/>
    <lineage>
        <taxon>Eukaryota</taxon>
        <taxon>Metazoa</taxon>
        <taxon>Ecdysozoa</taxon>
        <taxon>Nematoda</taxon>
        <taxon>Chromadorea</taxon>
        <taxon>Rhabditida</taxon>
        <taxon>Tylenchina</taxon>
        <taxon>Tylenchomorpha</taxon>
        <taxon>Tylenchoidea</taxon>
        <taxon>Meloidogynidae</taxon>
        <taxon>Meloidogyninae</taxon>
        <taxon>Meloidogyne</taxon>
    </lineage>
</organism>
<evidence type="ECO:0000313" key="3">
    <source>
        <dbReference type="EMBL" id="KAF7640002.1"/>
    </source>
</evidence>
<dbReference type="InterPro" id="IPR038085">
    <property type="entry name" value="Rnp2-like_sf"/>
</dbReference>
<dbReference type="OrthoDB" id="277888at2759"/>
<keyword evidence="2" id="KW-0819">tRNA processing</keyword>
<dbReference type="GO" id="GO:0030677">
    <property type="term" value="C:ribonuclease P complex"/>
    <property type="evidence" value="ECO:0007669"/>
    <property type="project" value="InterPro"/>
</dbReference>
<dbReference type="PANTHER" id="PTHR48414:SF1">
    <property type="entry name" value="POP5 HOMOLOG, RIBONUCLEASE P_MRP SUBUNIT"/>
    <property type="match status" value="1"/>
</dbReference>
<dbReference type="AlphaFoldDB" id="A0A8T0A381"/>
<evidence type="ECO:0000256" key="1">
    <source>
        <dbReference type="ARBA" id="ARBA00010800"/>
    </source>
</evidence>
<proteinExistence type="inferred from homology"/>
<dbReference type="PANTHER" id="PTHR48414">
    <property type="entry name" value="POP5 HOMOLOG, RIBONUCLEASE P_MRP SUBUNIT"/>
    <property type="match status" value="1"/>
</dbReference>
<protein>
    <submittedName>
        <fullName evidence="3">Ribonuclease P/MRP protein subunit POP5</fullName>
    </submittedName>
</protein>
<evidence type="ECO:0000313" key="4">
    <source>
        <dbReference type="Proteomes" id="UP000605970"/>
    </source>
</evidence>
<dbReference type="InterPro" id="IPR002759">
    <property type="entry name" value="Pop5/Rpp14/Rnp2-like"/>
</dbReference>
<comment type="caution">
    <text evidence="3">The sequence shown here is derived from an EMBL/GenBank/DDBJ whole genome shotgun (WGS) entry which is preliminary data.</text>
</comment>
<evidence type="ECO:0000256" key="2">
    <source>
        <dbReference type="ARBA" id="ARBA00022694"/>
    </source>
</evidence>
<dbReference type="EMBL" id="JABEBT010000002">
    <property type="protein sequence ID" value="KAF7640002.1"/>
    <property type="molecule type" value="Genomic_DNA"/>
</dbReference>
<sequence length="123" mass="14322">MAITEQVPFVAHYRFRLNSNWNFYIKVKVRDPSTNTAVIRINSKERSFVSTALPFILKIGKCRCTLQLLFEGSSIRTVERFLLRSNLKMLYTKLRIAKCEEEKSSLRSAIRSITGPRIAHIRM</sequence>
<dbReference type="Pfam" id="PF01900">
    <property type="entry name" value="RNase_P_Rpp14"/>
    <property type="match status" value="1"/>
</dbReference>
<dbReference type="Proteomes" id="UP000605970">
    <property type="component" value="Unassembled WGS sequence"/>
</dbReference>
<reference evidence="3" key="1">
    <citation type="journal article" date="2020" name="Ecol. Evol.">
        <title>Genome structure and content of the rice root-knot nematode (Meloidogyne graminicola).</title>
        <authorList>
            <person name="Phan N.T."/>
            <person name="Danchin E.G.J."/>
            <person name="Klopp C."/>
            <person name="Perfus-Barbeoch L."/>
            <person name="Kozlowski D.K."/>
            <person name="Koutsovoulos G.D."/>
            <person name="Lopez-Roques C."/>
            <person name="Bouchez O."/>
            <person name="Zahm M."/>
            <person name="Besnard G."/>
            <person name="Bellafiore S."/>
        </authorList>
    </citation>
    <scope>NUCLEOTIDE SEQUENCE</scope>
    <source>
        <strain evidence="3">VN-18</strain>
    </source>
</reference>
<accession>A0A8T0A381</accession>
<dbReference type="Gene3D" id="3.30.70.3250">
    <property type="entry name" value="Ribonuclease P, Pop5 subunit"/>
    <property type="match status" value="1"/>
</dbReference>
<comment type="similarity">
    <text evidence="1">Belongs to the eukaryotic/archaeal RNase P protein component 2 family.</text>
</comment>
<keyword evidence="4" id="KW-1185">Reference proteome</keyword>
<dbReference type="SUPFAM" id="SSF160350">
    <property type="entry name" value="Rnp2-like"/>
    <property type="match status" value="1"/>
</dbReference>